<dbReference type="GO" id="GO:0030288">
    <property type="term" value="C:outer membrane-bounded periplasmic space"/>
    <property type="evidence" value="ECO:0007669"/>
    <property type="project" value="TreeGrafter"/>
</dbReference>
<evidence type="ECO:0000313" key="6">
    <source>
        <dbReference type="EMBL" id="OUD09635.1"/>
    </source>
</evidence>
<evidence type="ECO:0000256" key="1">
    <source>
        <dbReference type="ARBA" id="ARBA00022448"/>
    </source>
</evidence>
<sequence>MSLLRIVLFLMFATATAAAAQTDIALGGIQADSSAPVEITADSLSVDQETGIAAFSGNVLITQGELRLSAGSVEVVYDDDSGDITRLIASGGVTFVTATDAAEAQTAVYDLADNTLNMTGDVLITQGRSAIAADSMRVNLATGKAQLDGRVRTTLTQQDNN</sequence>
<feature type="domain" description="Organic solvent tolerance-like N-terminal" evidence="5">
    <location>
        <begin position="38"/>
        <end position="143"/>
    </location>
</feature>
<evidence type="ECO:0000256" key="3">
    <source>
        <dbReference type="ARBA" id="ARBA00022764"/>
    </source>
</evidence>
<dbReference type="PANTHER" id="PTHR36504:SF1">
    <property type="entry name" value="LIPOPOLYSACCHARIDE EXPORT SYSTEM PROTEIN LPTA"/>
    <property type="match status" value="1"/>
</dbReference>
<dbReference type="GO" id="GO:0015920">
    <property type="term" value="P:lipopolysaccharide transport"/>
    <property type="evidence" value="ECO:0007669"/>
    <property type="project" value="InterPro"/>
</dbReference>
<evidence type="ECO:0000256" key="4">
    <source>
        <dbReference type="SAM" id="SignalP"/>
    </source>
</evidence>
<dbReference type="GO" id="GO:0009279">
    <property type="term" value="C:cell outer membrane"/>
    <property type="evidence" value="ECO:0007669"/>
    <property type="project" value="TreeGrafter"/>
</dbReference>
<keyword evidence="2 4" id="KW-0732">Signal</keyword>
<dbReference type="InterPro" id="IPR014340">
    <property type="entry name" value="LptA"/>
</dbReference>
<evidence type="ECO:0000313" key="7">
    <source>
        <dbReference type="Proteomes" id="UP000194664"/>
    </source>
</evidence>
<keyword evidence="1" id="KW-0813">Transport</keyword>
<evidence type="ECO:0000259" key="5">
    <source>
        <dbReference type="Pfam" id="PF03968"/>
    </source>
</evidence>
<gene>
    <name evidence="6" type="ORF">BVC71_07300</name>
</gene>
<dbReference type="GO" id="GO:0017089">
    <property type="term" value="F:glycolipid transfer activity"/>
    <property type="evidence" value="ECO:0007669"/>
    <property type="project" value="TreeGrafter"/>
</dbReference>
<protein>
    <submittedName>
        <fullName evidence="6">Lipopolysaccharide transport periplasmic protein LptA</fullName>
    </submittedName>
</protein>
<accession>A0A251WZR9</accession>
<evidence type="ECO:0000256" key="2">
    <source>
        <dbReference type="ARBA" id="ARBA00022729"/>
    </source>
</evidence>
<keyword evidence="3" id="KW-0574">Periplasm</keyword>
<dbReference type="Pfam" id="PF03968">
    <property type="entry name" value="LptD_N"/>
    <property type="match status" value="1"/>
</dbReference>
<dbReference type="InterPro" id="IPR005653">
    <property type="entry name" value="OstA-like_N"/>
</dbReference>
<dbReference type="PANTHER" id="PTHR36504">
    <property type="entry name" value="LIPOPOLYSACCHARIDE EXPORT SYSTEM PROTEIN LPTA"/>
    <property type="match status" value="1"/>
</dbReference>
<dbReference type="GO" id="GO:0001530">
    <property type="term" value="F:lipopolysaccharide binding"/>
    <property type="evidence" value="ECO:0007669"/>
    <property type="project" value="InterPro"/>
</dbReference>
<dbReference type="NCBIfam" id="TIGR03002">
    <property type="entry name" value="outer_YhbN_LptA"/>
    <property type="match status" value="1"/>
</dbReference>
<comment type="caution">
    <text evidence="6">The sequence shown here is derived from an EMBL/GenBank/DDBJ whole genome shotgun (WGS) entry which is preliminary data.</text>
</comment>
<dbReference type="Gene3D" id="2.60.450.10">
    <property type="entry name" value="Lipopolysaccharide (LPS) transport protein A like domain"/>
    <property type="match status" value="1"/>
</dbReference>
<dbReference type="Proteomes" id="UP000194664">
    <property type="component" value="Unassembled WGS sequence"/>
</dbReference>
<dbReference type="InterPro" id="IPR052037">
    <property type="entry name" value="LPS_export_LptA"/>
</dbReference>
<organism evidence="6 7">
    <name type="scientific">Marivivens niveibacter</name>
    <dbReference type="NCBI Taxonomy" id="1930667"/>
    <lineage>
        <taxon>Bacteria</taxon>
        <taxon>Pseudomonadati</taxon>
        <taxon>Pseudomonadota</taxon>
        <taxon>Alphaproteobacteria</taxon>
        <taxon>Rhodobacterales</taxon>
        <taxon>Paracoccaceae</taxon>
        <taxon>Marivivens group</taxon>
        <taxon>Marivivens</taxon>
    </lineage>
</organism>
<dbReference type="AlphaFoldDB" id="A0A251WZR9"/>
<dbReference type="OrthoDB" id="9811926at2"/>
<feature type="signal peptide" evidence="4">
    <location>
        <begin position="1"/>
        <end position="19"/>
    </location>
</feature>
<keyword evidence="7" id="KW-1185">Reference proteome</keyword>
<name>A0A251WZR9_9RHOB</name>
<dbReference type="RefSeq" id="WP_086450971.1">
    <property type="nucleotide sequence ID" value="NZ_MSPP01000002.1"/>
</dbReference>
<proteinExistence type="predicted"/>
<dbReference type="EMBL" id="MSPP01000002">
    <property type="protein sequence ID" value="OUD09635.1"/>
    <property type="molecule type" value="Genomic_DNA"/>
</dbReference>
<feature type="chain" id="PRO_5013259242" evidence="4">
    <location>
        <begin position="20"/>
        <end position="161"/>
    </location>
</feature>
<reference evidence="6 7" key="1">
    <citation type="submission" date="2016-12" db="EMBL/GenBank/DDBJ databases">
        <title>The draft genome sequence of HSLHS2.</title>
        <authorList>
            <person name="Hu D."/>
            <person name="Wang L."/>
            <person name="Shao Z."/>
        </authorList>
    </citation>
    <scope>NUCLEOTIDE SEQUENCE [LARGE SCALE GENOMIC DNA]</scope>
    <source>
        <strain evidence="6">MCCC 1A06712</strain>
    </source>
</reference>